<keyword evidence="1" id="KW-1133">Transmembrane helix</keyword>
<keyword evidence="1" id="KW-0472">Membrane</keyword>
<name>A0A2H1X0D1_SPOFR</name>
<feature type="transmembrane region" description="Helical" evidence="1">
    <location>
        <begin position="146"/>
        <end position="174"/>
    </location>
</feature>
<evidence type="ECO:0000313" key="2">
    <source>
        <dbReference type="EMBL" id="SOQ58763.1"/>
    </source>
</evidence>
<keyword evidence="1" id="KW-0812">Transmembrane</keyword>
<sequence length="360" mass="39115">MEGAFVLPRFTIGIIEESMTLKRDIPYTRSLGSTTAFSSHEGPILHVPTGWYVVDVSCRSSALLTRVSVPLGKTTRIPLKVTWSCKFSPTARSFLTGMCNCSKCSRGPTPDNMSNFGELILPALTMTSFLAYAVCTLPFRVYLTPYATFCLFISTLVTSASDLTVKFFLLYLIGCMKALFVDTRTPSFDVDCEYIVVSLWAPLKSPRGTPPSTNALTIIMAGLSMLGASQNKSAGVLRDVAHIVIAPPVVAEVCPFVVVLLAAADNSGKSARPFLILEPVYYLGHPQDCPGRARQLLPSQSVSDDTPCGPGAYHYEVILLSRCHLIIVAVSSASLDPLVVRPSVELHHEVQEHEPEGRAR</sequence>
<organism evidence="2">
    <name type="scientific">Spodoptera frugiperda</name>
    <name type="common">Fall armyworm</name>
    <dbReference type="NCBI Taxonomy" id="7108"/>
    <lineage>
        <taxon>Eukaryota</taxon>
        <taxon>Metazoa</taxon>
        <taxon>Ecdysozoa</taxon>
        <taxon>Arthropoda</taxon>
        <taxon>Hexapoda</taxon>
        <taxon>Insecta</taxon>
        <taxon>Pterygota</taxon>
        <taxon>Neoptera</taxon>
        <taxon>Endopterygota</taxon>
        <taxon>Lepidoptera</taxon>
        <taxon>Glossata</taxon>
        <taxon>Ditrysia</taxon>
        <taxon>Noctuoidea</taxon>
        <taxon>Noctuidae</taxon>
        <taxon>Amphipyrinae</taxon>
        <taxon>Spodoptera</taxon>
    </lineage>
</organism>
<gene>
    <name evidence="2" type="ORF">SFRICE_020632</name>
</gene>
<proteinExistence type="predicted"/>
<evidence type="ECO:0000256" key="1">
    <source>
        <dbReference type="SAM" id="Phobius"/>
    </source>
</evidence>
<accession>A0A2H1X0D1</accession>
<feature type="transmembrane region" description="Helical" evidence="1">
    <location>
        <begin position="119"/>
        <end position="140"/>
    </location>
</feature>
<dbReference type="EMBL" id="ODYU01012451">
    <property type="protein sequence ID" value="SOQ58763.1"/>
    <property type="molecule type" value="Genomic_DNA"/>
</dbReference>
<protein>
    <submittedName>
        <fullName evidence="2">SFRICE_020632</fullName>
    </submittedName>
</protein>
<dbReference type="AlphaFoldDB" id="A0A2H1X0D1"/>
<reference evidence="2" key="1">
    <citation type="submission" date="2016-07" db="EMBL/GenBank/DDBJ databases">
        <authorList>
            <person name="Bretaudeau A."/>
        </authorList>
    </citation>
    <scope>NUCLEOTIDE SEQUENCE</scope>
    <source>
        <strain evidence="2">Rice</strain>
        <tissue evidence="2">Whole body</tissue>
    </source>
</reference>